<dbReference type="AlphaFoldDB" id="A0A841YUV9"/>
<dbReference type="RefSeq" id="WP_260447239.1">
    <property type="nucleotide sequence ID" value="NZ_JAARQN010000002.1"/>
</dbReference>
<dbReference type="Pfam" id="PF18449">
    <property type="entry name" value="Endotoxin_C2"/>
    <property type="match status" value="2"/>
</dbReference>
<reference evidence="2 3" key="1">
    <citation type="submission" date="2020-03" db="EMBL/GenBank/DDBJ databases">
        <title>Soil Listeria distribution.</title>
        <authorList>
            <person name="Liao J."/>
            <person name="Wiedmann M."/>
        </authorList>
    </citation>
    <scope>NUCLEOTIDE SEQUENCE [LARGE SCALE GENOMIC DNA]</scope>
    <source>
        <strain evidence="2 3">FSL L7-1614</strain>
    </source>
</reference>
<comment type="caution">
    <text evidence="2">The sequence shown here is derived from an EMBL/GenBank/DDBJ whole genome shotgun (WGS) entry which is preliminary data.</text>
</comment>
<proteinExistence type="predicted"/>
<feature type="non-terminal residue" evidence="2">
    <location>
        <position position="235"/>
    </location>
</feature>
<evidence type="ECO:0000259" key="1">
    <source>
        <dbReference type="Pfam" id="PF18449"/>
    </source>
</evidence>
<dbReference type="Proteomes" id="UP000569903">
    <property type="component" value="Unassembled WGS sequence"/>
</dbReference>
<gene>
    <name evidence="2" type="ORF">HB850_03220</name>
</gene>
<protein>
    <recommendedName>
        <fullName evidence="1">Pesticidal crystal protein Cry1Aa domain-containing protein</fullName>
    </recommendedName>
</protein>
<feature type="domain" description="Pesticidal crystal protein Cry1Aa" evidence="1">
    <location>
        <begin position="135"/>
        <end position="189"/>
    </location>
</feature>
<evidence type="ECO:0000313" key="2">
    <source>
        <dbReference type="EMBL" id="MBC1456752.1"/>
    </source>
</evidence>
<accession>A0A841YUV9</accession>
<dbReference type="EMBL" id="JAARQN010000002">
    <property type="protein sequence ID" value="MBC1456752.1"/>
    <property type="molecule type" value="Genomic_DNA"/>
</dbReference>
<feature type="domain" description="Pesticidal crystal protein Cry1Aa" evidence="1">
    <location>
        <begin position="196"/>
        <end position="235"/>
    </location>
</feature>
<organism evidence="2 3">
    <name type="scientific">Listeria newyorkensis</name>
    <dbReference type="NCBI Taxonomy" id="1497681"/>
    <lineage>
        <taxon>Bacteria</taxon>
        <taxon>Bacillati</taxon>
        <taxon>Bacillota</taxon>
        <taxon>Bacilli</taxon>
        <taxon>Bacillales</taxon>
        <taxon>Listeriaceae</taxon>
        <taxon>Listeria</taxon>
    </lineage>
</organism>
<name>A0A841YUV9_9LIST</name>
<dbReference type="InterPro" id="IPR054544">
    <property type="entry name" value="Pest_crys_Cry1Aa_dom-IV"/>
</dbReference>
<sequence length="235" mass="25363">MIDNKLVKKFLVGATVVTGIVASNVVASSPLHHADTSNIAEASEVTGNFKIETIVQGDKVITGQGPAGAEVTIYLNVDGYEYKLANRPIVNEDGLWESGDIGPWLSEAGNSIRAEVNIDGTISDDRMTILANGEEEVARLFADETDTQLTEGIKQVDIDEAKMLVDALPDRESKETLLNRIKIAQNLLDIKEVEMQAEAKEAVDHLFSDETETSVQSGVNEGTIEAAKQLVEALP</sequence>
<evidence type="ECO:0000313" key="3">
    <source>
        <dbReference type="Proteomes" id="UP000569903"/>
    </source>
</evidence>